<keyword evidence="3" id="KW-1185">Reference proteome</keyword>
<accession>A0ABD2AU68</accession>
<dbReference type="EMBL" id="JAUDFV010000139">
    <property type="protein sequence ID" value="KAL2724123.1"/>
    <property type="molecule type" value="Genomic_DNA"/>
</dbReference>
<name>A0ABD2AU68_VESSQ</name>
<comment type="caution">
    <text evidence="2">The sequence shown here is derived from an EMBL/GenBank/DDBJ whole genome shotgun (WGS) entry which is preliminary data.</text>
</comment>
<dbReference type="AlphaFoldDB" id="A0ABD2AU68"/>
<protein>
    <submittedName>
        <fullName evidence="2">Uncharacterized protein</fullName>
    </submittedName>
</protein>
<evidence type="ECO:0000256" key="1">
    <source>
        <dbReference type="SAM" id="MobiDB-lite"/>
    </source>
</evidence>
<dbReference type="Proteomes" id="UP001607302">
    <property type="component" value="Unassembled WGS sequence"/>
</dbReference>
<feature type="region of interest" description="Disordered" evidence="1">
    <location>
        <begin position="55"/>
        <end position="92"/>
    </location>
</feature>
<evidence type="ECO:0000313" key="2">
    <source>
        <dbReference type="EMBL" id="KAL2724123.1"/>
    </source>
</evidence>
<evidence type="ECO:0000313" key="3">
    <source>
        <dbReference type="Proteomes" id="UP001607302"/>
    </source>
</evidence>
<sequence>MKGRSQDSKTQRSLLSYINESTRCAGRRPKSILTIHFVVTLRHRLLVTLCIRSGSGSDGGDGGGGSGSGSGSGGGGGGGGGGDGEWLWGDGW</sequence>
<organism evidence="2 3">
    <name type="scientific">Vespula squamosa</name>
    <name type="common">Southern yellow jacket</name>
    <name type="synonym">Wasp</name>
    <dbReference type="NCBI Taxonomy" id="30214"/>
    <lineage>
        <taxon>Eukaryota</taxon>
        <taxon>Metazoa</taxon>
        <taxon>Ecdysozoa</taxon>
        <taxon>Arthropoda</taxon>
        <taxon>Hexapoda</taxon>
        <taxon>Insecta</taxon>
        <taxon>Pterygota</taxon>
        <taxon>Neoptera</taxon>
        <taxon>Endopterygota</taxon>
        <taxon>Hymenoptera</taxon>
        <taxon>Apocrita</taxon>
        <taxon>Aculeata</taxon>
        <taxon>Vespoidea</taxon>
        <taxon>Vespidae</taxon>
        <taxon>Vespinae</taxon>
        <taxon>Vespula</taxon>
    </lineage>
</organism>
<feature type="compositionally biased region" description="Gly residues" evidence="1">
    <location>
        <begin position="56"/>
        <end position="92"/>
    </location>
</feature>
<reference evidence="2 3" key="1">
    <citation type="journal article" date="2024" name="Ann. Entomol. Soc. Am.">
        <title>Genomic analyses of the southern and eastern yellowjacket wasps (Hymenoptera: Vespidae) reveal evolutionary signatures of social life.</title>
        <authorList>
            <person name="Catto M.A."/>
            <person name="Caine P.B."/>
            <person name="Orr S.E."/>
            <person name="Hunt B.G."/>
            <person name="Goodisman M.A.D."/>
        </authorList>
    </citation>
    <scope>NUCLEOTIDE SEQUENCE [LARGE SCALE GENOMIC DNA]</scope>
    <source>
        <strain evidence="2">233</strain>
        <tissue evidence="2">Head and thorax</tissue>
    </source>
</reference>
<proteinExistence type="predicted"/>
<gene>
    <name evidence="2" type="ORF">V1478_008636</name>
</gene>